<protein>
    <submittedName>
        <fullName evidence="4">Myosin-VIIa</fullName>
    </submittedName>
</protein>
<sequence>METETMERNEEPGILSQFDFFSFAQGNFQNEEMCRFSRTPLLAPLLHNNNKEDCLASCAISIAILRFMRDMPEPYFIEEDISASISFLRPNDVPPLTMLNRPTTNIEKIQFISSFGIRRTQRLRDEIYCQICRQLTSNPSKISCSSGWILMALCLGVFTPSNELFNYLKNFLKQGPSGFGEYCCRILQRTLEVNCRRQPPTTVELEAVKNRLSPAVPVTFMDGSTKLFQVDPATTCAELCQLIKLSLGIKSIFGFSIYVASLEQVANWGCGTESIFDAVSLAEQYAQTKIKEDGPDTWKIYFRKDLFEPVVLSSGDKVATDLIYHQIIGGIRAGEYVCPQEKELINLIAKRYYIENGPEMEDGELRKVIKSTLHSPVDRATEDDMYSKVMAAFVVNARIQDRADNHYIKEDVVLYAGTTWFKEFSRNFDATVSAGPKLPKVAVGLAINSRGITVYHKENAKALPLLGLDFSQMKKVKSERKGMYLDPVLMITTNRSTYSFRSSNADAICDLLNDLMTRDSNGNLDPVHT</sequence>
<keyword evidence="5" id="KW-1185">Reference proteome</keyword>
<dbReference type="PROSITE" id="PS50057">
    <property type="entry name" value="FERM_3"/>
    <property type="match status" value="1"/>
</dbReference>
<organism evidence="4 5">
    <name type="scientific">Acropora cervicornis</name>
    <name type="common">Staghorn coral</name>
    <dbReference type="NCBI Taxonomy" id="6130"/>
    <lineage>
        <taxon>Eukaryota</taxon>
        <taxon>Metazoa</taxon>
        <taxon>Cnidaria</taxon>
        <taxon>Anthozoa</taxon>
        <taxon>Hexacorallia</taxon>
        <taxon>Scleractinia</taxon>
        <taxon>Astrocoeniina</taxon>
        <taxon>Acroporidae</taxon>
        <taxon>Acropora</taxon>
    </lineage>
</organism>
<dbReference type="PROSITE" id="PS51016">
    <property type="entry name" value="MYTH4"/>
    <property type="match status" value="1"/>
</dbReference>
<dbReference type="CDD" id="cd17092">
    <property type="entry name" value="FERM1_F1_Myosin-VII"/>
    <property type="match status" value="1"/>
</dbReference>
<dbReference type="EMBL" id="JARQWQ010000021">
    <property type="protein sequence ID" value="KAK2564877.1"/>
    <property type="molecule type" value="Genomic_DNA"/>
</dbReference>
<gene>
    <name evidence="4" type="ORF">P5673_011577</name>
</gene>
<evidence type="ECO:0000313" key="5">
    <source>
        <dbReference type="Proteomes" id="UP001249851"/>
    </source>
</evidence>
<proteinExistence type="inferred from homology"/>
<dbReference type="PANTHER" id="PTHR22692:SF33">
    <property type="entry name" value="MYOSIN"/>
    <property type="match status" value="1"/>
</dbReference>
<evidence type="ECO:0000256" key="1">
    <source>
        <dbReference type="ARBA" id="ARBA00008314"/>
    </source>
</evidence>
<dbReference type="InterPro" id="IPR011993">
    <property type="entry name" value="PH-like_dom_sf"/>
</dbReference>
<comment type="caution">
    <text evidence="4">The sequence shown here is derived from an EMBL/GenBank/DDBJ whole genome shotgun (WGS) entry which is preliminary data.</text>
</comment>
<name>A0AAD9QP34_ACRCE</name>
<dbReference type="InterPro" id="IPR041793">
    <property type="entry name" value="MyoVII_FERM_C1"/>
</dbReference>
<dbReference type="Gene3D" id="2.30.29.30">
    <property type="entry name" value="Pleckstrin-homology domain (PH domain)/Phosphotyrosine-binding domain (PTB)"/>
    <property type="match status" value="1"/>
</dbReference>
<reference evidence="4" key="1">
    <citation type="journal article" date="2023" name="G3 (Bethesda)">
        <title>Whole genome assembly and annotation of the endangered Caribbean coral Acropora cervicornis.</title>
        <authorList>
            <person name="Selwyn J.D."/>
            <person name="Vollmer S.V."/>
        </authorList>
    </citation>
    <scope>NUCLEOTIDE SEQUENCE</scope>
    <source>
        <strain evidence="4">K2</strain>
    </source>
</reference>
<dbReference type="GO" id="GO:0005856">
    <property type="term" value="C:cytoskeleton"/>
    <property type="evidence" value="ECO:0007669"/>
    <property type="project" value="InterPro"/>
</dbReference>
<dbReference type="PANTHER" id="PTHR22692">
    <property type="entry name" value="MYOSIN VII, XV"/>
    <property type="match status" value="1"/>
</dbReference>
<dbReference type="SUPFAM" id="SSF54236">
    <property type="entry name" value="Ubiquitin-like"/>
    <property type="match status" value="1"/>
</dbReference>
<evidence type="ECO:0000313" key="4">
    <source>
        <dbReference type="EMBL" id="KAK2564877.1"/>
    </source>
</evidence>
<accession>A0AAD9QP34</accession>
<dbReference type="InterPro" id="IPR000299">
    <property type="entry name" value="FERM_domain"/>
</dbReference>
<evidence type="ECO:0000259" key="2">
    <source>
        <dbReference type="PROSITE" id="PS50057"/>
    </source>
</evidence>
<dbReference type="InterPro" id="IPR000857">
    <property type="entry name" value="MyTH4_dom"/>
</dbReference>
<dbReference type="Pfam" id="PF00784">
    <property type="entry name" value="MyTH4"/>
    <property type="match status" value="1"/>
</dbReference>
<feature type="domain" description="MyTH4" evidence="3">
    <location>
        <begin position="36"/>
        <end position="209"/>
    </location>
</feature>
<dbReference type="InterPro" id="IPR038185">
    <property type="entry name" value="MyTH4_dom_sf"/>
</dbReference>
<feature type="domain" description="FERM" evidence="2">
    <location>
        <begin position="214"/>
        <end position="523"/>
    </location>
</feature>
<dbReference type="Proteomes" id="UP001249851">
    <property type="component" value="Unassembled WGS sequence"/>
</dbReference>
<evidence type="ECO:0000259" key="3">
    <source>
        <dbReference type="PROSITE" id="PS51016"/>
    </source>
</evidence>
<dbReference type="SMART" id="SM00295">
    <property type="entry name" value="B41"/>
    <property type="match status" value="1"/>
</dbReference>
<dbReference type="InterPro" id="IPR029071">
    <property type="entry name" value="Ubiquitin-like_domsf"/>
</dbReference>
<dbReference type="Gene3D" id="3.10.20.90">
    <property type="entry name" value="Phosphatidylinositol 3-kinase Catalytic Subunit, Chain A, domain 1"/>
    <property type="match status" value="1"/>
</dbReference>
<dbReference type="InterPro" id="IPR019749">
    <property type="entry name" value="Band_41_domain"/>
</dbReference>
<dbReference type="Pfam" id="PF21998">
    <property type="entry name" value="FERM_C1_MyoVII"/>
    <property type="match status" value="1"/>
</dbReference>
<dbReference type="InterPro" id="IPR014352">
    <property type="entry name" value="FERM/acyl-CoA-bd_prot_sf"/>
</dbReference>
<reference evidence="4" key="2">
    <citation type="journal article" date="2023" name="Science">
        <title>Genomic signatures of disease resistance in endangered staghorn corals.</title>
        <authorList>
            <person name="Vollmer S.V."/>
            <person name="Selwyn J.D."/>
            <person name="Despard B.A."/>
            <person name="Roesel C.L."/>
        </authorList>
    </citation>
    <scope>NUCLEOTIDE SEQUENCE</scope>
    <source>
        <strain evidence="4">K2</strain>
    </source>
</reference>
<comment type="similarity">
    <text evidence="1">Belongs to the TRAFAC class myosin-kinesin ATPase superfamily. Myosin family.</text>
</comment>
<dbReference type="InterPro" id="IPR051567">
    <property type="entry name" value="Unconventional_Myosin_ATPase"/>
</dbReference>
<dbReference type="Gene3D" id="1.20.80.10">
    <property type="match status" value="1"/>
</dbReference>
<dbReference type="Pfam" id="PF21989">
    <property type="entry name" value="RA_2"/>
    <property type="match status" value="1"/>
</dbReference>
<dbReference type="Gene3D" id="1.25.40.530">
    <property type="entry name" value="MyTH4 domain"/>
    <property type="match status" value="2"/>
</dbReference>
<dbReference type="SMART" id="SM00139">
    <property type="entry name" value="MyTH4"/>
    <property type="match status" value="1"/>
</dbReference>
<dbReference type="AlphaFoldDB" id="A0AAD9QP34"/>